<keyword evidence="1" id="KW-0812">Transmembrane</keyword>
<feature type="transmembrane region" description="Helical" evidence="1">
    <location>
        <begin position="110"/>
        <end position="130"/>
    </location>
</feature>
<protein>
    <recommendedName>
        <fullName evidence="4">ATP synthase protein I</fullName>
    </recommendedName>
</protein>
<keyword evidence="1" id="KW-1133">Transmembrane helix</keyword>
<feature type="transmembrane region" description="Helical" evidence="1">
    <location>
        <begin position="21"/>
        <end position="40"/>
    </location>
</feature>
<sequence length="138" mass="14898">MNDMAKKMVNKKGWWGILLHASWPTVVAVVVTGGIFGVVADETAGLSAFVAGLIVWVLSAMSILLIALIWNKYRHLAIPISMGAFVAKIVILGLLLTVVAQPEWLDTTGAAIGALVGIVVWQTAEVLVFINTRRLIYE</sequence>
<feature type="transmembrane region" description="Helical" evidence="1">
    <location>
        <begin position="46"/>
        <end position="69"/>
    </location>
</feature>
<accession>A0ABP5FRS1</accession>
<proteinExistence type="predicted"/>
<name>A0ABP5FRS1_9MICC</name>
<dbReference type="EMBL" id="BAAAMN010000013">
    <property type="protein sequence ID" value="GAA2030326.1"/>
    <property type="molecule type" value="Genomic_DNA"/>
</dbReference>
<evidence type="ECO:0000313" key="2">
    <source>
        <dbReference type="EMBL" id="GAA2030326.1"/>
    </source>
</evidence>
<comment type="caution">
    <text evidence="2">The sequence shown here is derived from an EMBL/GenBank/DDBJ whole genome shotgun (WGS) entry which is preliminary data.</text>
</comment>
<gene>
    <name evidence="2" type="ORF">GCM10009720_07970</name>
</gene>
<organism evidence="2 3">
    <name type="scientific">Yaniella flava</name>
    <dbReference type="NCBI Taxonomy" id="287930"/>
    <lineage>
        <taxon>Bacteria</taxon>
        <taxon>Bacillati</taxon>
        <taxon>Actinomycetota</taxon>
        <taxon>Actinomycetes</taxon>
        <taxon>Micrococcales</taxon>
        <taxon>Micrococcaceae</taxon>
        <taxon>Yaniella</taxon>
    </lineage>
</organism>
<evidence type="ECO:0000313" key="3">
    <source>
        <dbReference type="Proteomes" id="UP001501461"/>
    </source>
</evidence>
<feature type="transmembrane region" description="Helical" evidence="1">
    <location>
        <begin position="76"/>
        <end position="98"/>
    </location>
</feature>
<keyword evidence="3" id="KW-1185">Reference proteome</keyword>
<evidence type="ECO:0008006" key="4">
    <source>
        <dbReference type="Google" id="ProtNLM"/>
    </source>
</evidence>
<evidence type="ECO:0000256" key="1">
    <source>
        <dbReference type="SAM" id="Phobius"/>
    </source>
</evidence>
<dbReference type="Proteomes" id="UP001501461">
    <property type="component" value="Unassembled WGS sequence"/>
</dbReference>
<keyword evidence="1" id="KW-0472">Membrane</keyword>
<reference evidence="3" key="1">
    <citation type="journal article" date="2019" name="Int. J. Syst. Evol. Microbiol.">
        <title>The Global Catalogue of Microorganisms (GCM) 10K type strain sequencing project: providing services to taxonomists for standard genome sequencing and annotation.</title>
        <authorList>
            <consortium name="The Broad Institute Genomics Platform"/>
            <consortium name="The Broad Institute Genome Sequencing Center for Infectious Disease"/>
            <person name="Wu L."/>
            <person name="Ma J."/>
        </authorList>
    </citation>
    <scope>NUCLEOTIDE SEQUENCE [LARGE SCALE GENOMIC DNA]</scope>
    <source>
        <strain evidence="3">JCM 13595</strain>
    </source>
</reference>